<reference evidence="1 2" key="1">
    <citation type="journal article" date="2014" name="Agronomy (Basel)">
        <title>A Draft Genome Sequence for Ensete ventricosum, the Drought-Tolerant Tree Against Hunger.</title>
        <authorList>
            <person name="Harrison J."/>
            <person name="Moore K.A."/>
            <person name="Paszkiewicz K."/>
            <person name="Jones T."/>
            <person name="Grant M."/>
            <person name="Ambacheew D."/>
            <person name="Muzemil S."/>
            <person name="Studholme D.J."/>
        </authorList>
    </citation>
    <scope>NUCLEOTIDE SEQUENCE [LARGE SCALE GENOMIC DNA]</scope>
</reference>
<name>A0A426ZPV3_ENSVE</name>
<dbReference type="EMBL" id="AMZH03005583">
    <property type="protein sequence ID" value="RRT66042.1"/>
    <property type="molecule type" value="Genomic_DNA"/>
</dbReference>
<dbReference type="Proteomes" id="UP000287651">
    <property type="component" value="Unassembled WGS sequence"/>
</dbReference>
<protein>
    <submittedName>
        <fullName evidence="1">Uncharacterized protein</fullName>
    </submittedName>
</protein>
<dbReference type="AlphaFoldDB" id="A0A426ZPV3"/>
<accession>A0A426ZPV3</accession>
<proteinExistence type="predicted"/>
<evidence type="ECO:0000313" key="2">
    <source>
        <dbReference type="Proteomes" id="UP000287651"/>
    </source>
</evidence>
<comment type="caution">
    <text evidence="1">The sequence shown here is derived from an EMBL/GenBank/DDBJ whole genome shotgun (WGS) entry which is preliminary data.</text>
</comment>
<evidence type="ECO:0000313" key="1">
    <source>
        <dbReference type="EMBL" id="RRT66042.1"/>
    </source>
</evidence>
<organism evidence="1 2">
    <name type="scientific">Ensete ventricosum</name>
    <name type="common">Abyssinian banana</name>
    <name type="synonym">Musa ensete</name>
    <dbReference type="NCBI Taxonomy" id="4639"/>
    <lineage>
        <taxon>Eukaryota</taxon>
        <taxon>Viridiplantae</taxon>
        <taxon>Streptophyta</taxon>
        <taxon>Embryophyta</taxon>
        <taxon>Tracheophyta</taxon>
        <taxon>Spermatophyta</taxon>
        <taxon>Magnoliopsida</taxon>
        <taxon>Liliopsida</taxon>
        <taxon>Zingiberales</taxon>
        <taxon>Musaceae</taxon>
        <taxon>Ensete</taxon>
    </lineage>
</organism>
<gene>
    <name evidence="1" type="ORF">B296_00005845</name>
</gene>
<sequence length="87" mass="9354">MDDEEKGEAAVGREKEGSGKKWLRVVWGLQQLLRSSAGREINGGLLQKGWQARLLGDGSSRAITVGSGDMRWAVGELATRLGSGKGW</sequence>